<dbReference type="InterPro" id="IPR049492">
    <property type="entry name" value="BD-FAE-like_dom"/>
</dbReference>
<dbReference type="Pfam" id="PF20434">
    <property type="entry name" value="BD-FAE"/>
    <property type="match status" value="1"/>
</dbReference>
<dbReference type="SUPFAM" id="SSF53474">
    <property type="entry name" value="alpha/beta-Hydrolases"/>
    <property type="match status" value="1"/>
</dbReference>
<gene>
    <name evidence="4" type="ORF">FHR80_001511</name>
</gene>
<dbReference type="PANTHER" id="PTHR48081">
    <property type="entry name" value="AB HYDROLASE SUPERFAMILY PROTEIN C4A8.06C"/>
    <property type="match status" value="1"/>
</dbReference>
<dbReference type="EMBL" id="JACHVX010000002">
    <property type="protein sequence ID" value="MBB2922599.1"/>
    <property type="molecule type" value="Genomic_DNA"/>
</dbReference>
<reference evidence="4 5" key="2">
    <citation type="submission" date="2020-08" db="EMBL/GenBank/DDBJ databases">
        <authorList>
            <person name="Partida-Martinez L."/>
            <person name="Huntemann M."/>
            <person name="Clum A."/>
            <person name="Wang J."/>
            <person name="Palaniappan K."/>
            <person name="Ritter S."/>
            <person name="Chen I.-M."/>
            <person name="Stamatis D."/>
            <person name="Reddy T."/>
            <person name="O'Malley R."/>
            <person name="Daum C."/>
            <person name="Shapiro N."/>
            <person name="Ivanova N."/>
            <person name="Kyrpides N."/>
            <person name="Woyke T."/>
        </authorList>
    </citation>
    <scope>NUCLEOTIDE SEQUENCE [LARGE SCALE GENOMIC DNA]</scope>
    <source>
        <strain evidence="4 5">RAS26</strain>
    </source>
</reference>
<dbReference type="GO" id="GO:0016787">
    <property type="term" value="F:hydrolase activity"/>
    <property type="evidence" value="ECO:0007669"/>
    <property type="project" value="UniProtKB-KW"/>
</dbReference>
<keyword evidence="1" id="KW-0378">Hydrolase</keyword>
<reference evidence="4 5" key="1">
    <citation type="submission" date="2020-08" db="EMBL/GenBank/DDBJ databases">
        <title>The Agave Microbiome: Exploring the role of microbial communities in plant adaptations to desert environments.</title>
        <authorList>
            <person name="Partida-Martinez L.P."/>
        </authorList>
    </citation>
    <scope>NUCLEOTIDE SEQUENCE [LARGE SCALE GENOMIC DNA]</scope>
    <source>
        <strain evidence="4 5">RAS26</strain>
    </source>
</reference>
<evidence type="ECO:0000313" key="4">
    <source>
        <dbReference type="EMBL" id="MBB2922599.1"/>
    </source>
</evidence>
<dbReference type="RefSeq" id="WP_221196188.1">
    <property type="nucleotide sequence ID" value="NZ_JACHVX010000002.1"/>
</dbReference>
<sequence length="357" mass="37031">MDAAPEADGGAVEGGPALPGSVRAGWEATAAADARGPVDLSGYTVPTFGPNLLPPHVRGVVPGARSRLDAAYSVIRGVRPLLLDLHVPAGPAPPSGWPCVVWVHGGGWQEGHRRSTPAGWPEGWLFAALVRAGLAVATVDYRLSGEARFPGPVDDVSAAVRHLRLHAGPLGLDPNRFALAGESAGGHLAGLAALAGYGSVGGRLQALVLLYTPTDLVAQVASKGLTPEQEADTPEARLLGGRPAELLDDETSQRASLHLFVESWGAPQPPVLLVTGDADRTVPPELSRRLHDQLVAAGAPDVTLDVVPGADHCLVGVDPVPVLERVVAFLADRLRPEMAARTPRHVPAFEHPADDGA</sequence>
<dbReference type="PANTHER" id="PTHR48081:SF13">
    <property type="entry name" value="ALPHA_BETA HYDROLASE"/>
    <property type="match status" value="1"/>
</dbReference>
<dbReference type="AlphaFoldDB" id="A0A7W4YB18"/>
<dbReference type="Proteomes" id="UP000518206">
    <property type="component" value="Unassembled WGS sequence"/>
</dbReference>
<protein>
    <submittedName>
        <fullName evidence="4">Acetyl esterase/lipase</fullName>
    </submittedName>
</protein>
<evidence type="ECO:0000256" key="1">
    <source>
        <dbReference type="ARBA" id="ARBA00022801"/>
    </source>
</evidence>
<dbReference type="InterPro" id="IPR050300">
    <property type="entry name" value="GDXG_lipolytic_enzyme"/>
</dbReference>
<evidence type="ECO:0000259" key="3">
    <source>
        <dbReference type="Pfam" id="PF20434"/>
    </source>
</evidence>
<evidence type="ECO:0000313" key="5">
    <source>
        <dbReference type="Proteomes" id="UP000518206"/>
    </source>
</evidence>
<accession>A0A7W4YB18</accession>
<name>A0A7W4YB18_9CELL</name>
<comment type="caution">
    <text evidence="4">The sequence shown here is derived from an EMBL/GenBank/DDBJ whole genome shotgun (WGS) entry which is preliminary data.</text>
</comment>
<dbReference type="Gene3D" id="3.40.50.1820">
    <property type="entry name" value="alpha/beta hydrolase"/>
    <property type="match status" value="1"/>
</dbReference>
<feature type="region of interest" description="Disordered" evidence="2">
    <location>
        <begin position="1"/>
        <end position="20"/>
    </location>
</feature>
<evidence type="ECO:0000256" key="2">
    <source>
        <dbReference type="SAM" id="MobiDB-lite"/>
    </source>
</evidence>
<organism evidence="4 5">
    <name type="scientific">Cellulomonas cellasea</name>
    <dbReference type="NCBI Taxonomy" id="43670"/>
    <lineage>
        <taxon>Bacteria</taxon>
        <taxon>Bacillati</taxon>
        <taxon>Actinomycetota</taxon>
        <taxon>Actinomycetes</taxon>
        <taxon>Micrococcales</taxon>
        <taxon>Cellulomonadaceae</taxon>
        <taxon>Cellulomonas</taxon>
    </lineage>
</organism>
<feature type="domain" description="BD-FAE-like" evidence="3">
    <location>
        <begin position="83"/>
        <end position="294"/>
    </location>
</feature>
<proteinExistence type="predicted"/>
<dbReference type="InterPro" id="IPR029058">
    <property type="entry name" value="AB_hydrolase_fold"/>
</dbReference>